<dbReference type="PANTHER" id="PTHR46564:SF1">
    <property type="entry name" value="TRANSPOSASE"/>
    <property type="match status" value="1"/>
</dbReference>
<dbReference type="GO" id="GO:0003676">
    <property type="term" value="F:nucleic acid binding"/>
    <property type="evidence" value="ECO:0007669"/>
    <property type="project" value="InterPro"/>
</dbReference>
<dbReference type="Pfam" id="PF13358">
    <property type="entry name" value="DDE_3"/>
    <property type="match status" value="1"/>
</dbReference>
<accession>A0A0B7NDL4</accession>
<evidence type="ECO:0000313" key="3">
    <source>
        <dbReference type="Proteomes" id="UP000054107"/>
    </source>
</evidence>
<dbReference type="InterPro" id="IPR038717">
    <property type="entry name" value="Tc1-like_DDE_dom"/>
</dbReference>
<proteinExistence type="predicted"/>
<dbReference type="AlphaFoldDB" id="A0A0B7NDL4"/>
<dbReference type="InterPro" id="IPR047655">
    <property type="entry name" value="Transpos_IS630-like"/>
</dbReference>
<sequence>MTLEVQMMELYLEDDKILQIDEDEPTEEVYVSLMSMMRANTAMHNTEAAMEIDDEVNNELYNGENLNVKTEEGIDFEDDEQVDLSDEVKKQSSIAAFATMMSGKEPQDPPKKPSKYRKYTTEQMTQFLIRITENMESVRKAAAAEGITERSAYRYKKQWNEFSTVIKLKRGRKAGTVSQLKDEHAMHQCLSETFPDLSVSKLAVYRYARTSCALSLKRLEKITGERNSERTLKLRKKSVQEWLADDEMDFERNCVFLDEAGFNLHITRNRGWSVKGTPAKVEVPTARGTSIKILGAISPQGIIDVSLRKPTTVSGSKKRRADGKVIETTARVGTRTEHFLFYLNNVMDVLDKNNLRGFYIVMDNAPIHKPNKVREYIEKRGFKCVYIPPYSPFLNPIEEFWSKVKFGVKRTPFDTGDTLTARIMESCSKVTQEDCIVGWIKHSNKRVYLESLENQAIEEAIFKNLITANFLHETNGKKARSQNTTEPIDPSHLEKVEQYVGQDHITVNGSNFSVGTIIKRAAMMRETNYDTLSPSEIALVDCGLNCILDLTRGSLTKQRKLFSHDDWNALKARFSLSSFNSNIVICRPTLQKVERIFINHCDAEECYWNAKTYQRKASSHKKSIVYELISILIEKKIKHKTIFNISTPTPSEADIMIKVWADIFEIIFHKTDIYVR</sequence>
<name>A0A0B7NDL4_9FUNG</name>
<dbReference type="PANTHER" id="PTHR46564">
    <property type="entry name" value="TRANSPOSASE"/>
    <property type="match status" value="1"/>
</dbReference>
<gene>
    <name evidence="2" type="primary">PARPA_10873.1 scaffold 41979</name>
</gene>
<dbReference type="NCBIfam" id="NF033545">
    <property type="entry name" value="transpos_IS630"/>
    <property type="match status" value="1"/>
</dbReference>
<dbReference type="OrthoDB" id="2428500at2759"/>
<dbReference type="STRING" id="35722.A0A0B7NDL4"/>
<keyword evidence="3" id="KW-1185">Reference proteome</keyword>
<evidence type="ECO:0000313" key="2">
    <source>
        <dbReference type="EMBL" id="CEP16601.1"/>
    </source>
</evidence>
<dbReference type="EMBL" id="LN733219">
    <property type="protein sequence ID" value="CEP16601.1"/>
    <property type="molecule type" value="Genomic_DNA"/>
</dbReference>
<feature type="domain" description="Tc1-like transposase DDE" evidence="1">
    <location>
        <begin position="254"/>
        <end position="419"/>
    </location>
</feature>
<dbReference type="Proteomes" id="UP000054107">
    <property type="component" value="Unassembled WGS sequence"/>
</dbReference>
<dbReference type="InterPro" id="IPR036397">
    <property type="entry name" value="RNaseH_sf"/>
</dbReference>
<organism evidence="2 3">
    <name type="scientific">Parasitella parasitica</name>
    <dbReference type="NCBI Taxonomy" id="35722"/>
    <lineage>
        <taxon>Eukaryota</taxon>
        <taxon>Fungi</taxon>
        <taxon>Fungi incertae sedis</taxon>
        <taxon>Mucoromycota</taxon>
        <taxon>Mucoromycotina</taxon>
        <taxon>Mucoromycetes</taxon>
        <taxon>Mucorales</taxon>
        <taxon>Mucorineae</taxon>
        <taxon>Mucoraceae</taxon>
        <taxon>Parasitella</taxon>
    </lineage>
</organism>
<protein>
    <recommendedName>
        <fullName evidence="1">Tc1-like transposase DDE domain-containing protein</fullName>
    </recommendedName>
</protein>
<dbReference type="Gene3D" id="3.30.420.10">
    <property type="entry name" value="Ribonuclease H-like superfamily/Ribonuclease H"/>
    <property type="match status" value="1"/>
</dbReference>
<reference evidence="2 3" key="1">
    <citation type="submission" date="2014-09" db="EMBL/GenBank/DDBJ databases">
        <authorList>
            <person name="Ellenberger Sabrina"/>
        </authorList>
    </citation>
    <scope>NUCLEOTIDE SEQUENCE [LARGE SCALE GENOMIC DNA]</scope>
    <source>
        <strain evidence="2 3">CBS 412.66</strain>
    </source>
</reference>
<evidence type="ECO:0000259" key="1">
    <source>
        <dbReference type="Pfam" id="PF13358"/>
    </source>
</evidence>